<evidence type="ECO:0000259" key="1">
    <source>
        <dbReference type="SMART" id="SM00382"/>
    </source>
</evidence>
<gene>
    <name evidence="2" type="ORF">JJ685_08790</name>
</gene>
<dbReference type="EMBL" id="JAEQNE010000002">
    <property type="protein sequence ID" value="MBL0391232.1"/>
    <property type="molecule type" value="Genomic_DNA"/>
</dbReference>
<organism evidence="2 3">
    <name type="scientific">Ramlibacter monticola</name>
    <dbReference type="NCBI Taxonomy" id="1926872"/>
    <lineage>
        <taxon>Bacteria</taxon>
        <taxon>Pseudomonadati</taxon>
        <taxon>Pseudomonadota</taxon>
        <taxon>Betaproteobacteria</taxon>
        <taxon>Burkholderiales</taxon>
        <taxon>Comamonadaceae</taxon>
        <taxon>Ramlibacter</taxon>
    </lineage>
</organism>
<feature type="domain" description="AAA+ ATPase" evidence="1">
    <location>
        <begin position="24"/>
        <end position="263"/>
    </location>
</feature>
<sequence length="442" mass="49559">MQFTVEIEQVQPVLKLQFSADLAQPGIVCIAGKNGAGKTTLARAIMNFTLADTFTRTAADGIFSADSVVRYSLDGGIYEYRYDSALGTINTRAPVPAALRRLVSVELPMPHGHRFNFFKTLFNADHDIRSRIVLGRYERPERLIAFLSGIYGDSRFDDLIEVPFRGGRCCCIVREDGRYLREDYFSSGEYFLISLFRKVTEGSRLVVIDEIDISLDASAQARLAQHLRSLCHEFGVKLVFTSHSLALMQTLEDGELLYLERGETEASLTPMSFSFVKFLMFGFPGYDRFIIAEDEVLKGFLEFVIGKYCPPPFQKYVIVTGGSGPQAVEMMRRNRRSQFLGPDANVITILDGDMSRKAAARGEHCIPIVNVETALHRAYREPGFSVQFLGGEALDPKGLYKQIVRRSLLSEAEIFAIICQAHDAEMREFSALLTRFLGRAAN</sequence>
<dbReference type="AlphaFoldDB" id="A0A937CTQ9"/>
<protein>
    <submittedName>
        <fullName evidence="2">AAA family ATPase</fullName>
    </submittedName>
</protein>
<accession>A0A937CTQ9</accession>
<evidence type="ECO:0000313" key="3">
    <source>
        <dbReference type="Proteomes" id="UP000599109"/>
    </source>
</evidence>
<dbReference type="InterPro" id="IPR003593">
    <property type="entry name" value="AAA+_ATPase"/>
</dbReference>
<name>A0A937CTQ9_9BURK</name>
<dbReference type="GO" id="GO:0005524">
    <property type="term" value="F:ATP binding"/>
    <property type="evidence" value="ECO:0007669"/>
    <property type="project" value="InterPro"/>
</dbReference>
<evidence type="ECO:0000313" key="2">
    <source>
        <dbReference type="EMBL" id="MBL0391232.1"/>
    </source>
</evidence>
<dbReference type="RefSeq" id="WP_201673876.1">
    <property type="nucleotide sequence ID" value="NZ_JAEQNE010000002.1"/>
</dbReference>
<dbReference type="Proteomes" id="UP000599109">
    <property type="component" value="Unassembled WGS sequence"/>
</dbReference>
<dbReference type="SUPFAM" id="SSF52540">
    <property type="entry name" value="P-loop containing nucleoside triphosphate hydrolases"/>
    <property type="match status" value="1"/>
</dbReference>
<dbReference type="InterPro" id="IPR051396">
    <property type="entry name" value="Bact_Antivir_Def_Nuclease"/>
</dbReference>
<dbReference type="GO" id="GO:0016887">
    <property type="term" value="F:ATP hydrolysis activity"/>
    <property type="evidence" value="ECO:0007669"/>
    <property type="project" value="InterPro"/>
</dbReference>
<dbReference type="InterPro" id="IPR003959">
    <property type="entry name" value="ATPase_AAA_core"/>
</dbReference>
<dbReference type="Pfam" id="PF13304">
    <property type="entry name" value="AAA_21"/>
    <property type="match status" value="1"/>
</dbReference>
<keyword evidence="3" id="KW-1185">Reference proteome</keyword>
<comment type="caution">
    <text evidence="2">The sequence shown here is derived from an EMBL/GenBank/DDBJ whole genome shotgun (WGS) entry which is preliminary data.</text>
</comment>
<dbReference type="PANTHER" id="PTHR43581">
    <property type="entry name" value="ATP/GTP PHOSPHATASE"/>
    <property type="match status" value="1"/>
</dbReference>
<dbReference type="SMART" id="SM00382">
    <property type="entry name" value="AAA"/>
    <property type="match status" value="1"/>
</dbReference>
<dbReference type="Gene3D" id="3.40.50.300">
    <property type="entry name" value="P-loop containing nucleotide triphosphate hydrolases"/>
    <property type="match status" value="1"/>
</dbReference>
<dbReference type="InterPro" id="IPR027417">
    <property type="entry name" value="P-loop_NTPase"/>
</dbReference>
<dbReference type="PANTHER" id="PTHR43581:SF2">
    <property type="entry name" value="EXCINUCLEASE ATPASE SUBUNIT"/>
    <property type="match status" value="1"/>
</dbReference>
<proteinExistence type="predicted"/>
<reference evidence="2 3" key="1">
    <citation type="journal article" date="2017" name="Int. J. Syst. Evol. Microbiol.">
        <title>Ramlibacter monticola sp. nov., isolated from forest soil.</title>
        <authorList>
            <person name="Chaudhary D.K."/>
            <person name="Kim J."/>
        </authorList>
    </citation>
    <scope>NUCLEOTIDE SEQUENCE [LARGE SCALE GENOMIC DNA]</scope>
    <source>
        <strain evidence="2 3">KACC 19175</strain>
    </source>
</reference>